<accession>I5AR44</accession>
<dbReference type="EMBL" id="CM001487">
    <property type="protein sequence ID" value="EIM56267.1"/>
    <property type="molecule type" value="Genomic_DNA"/>
</dbReference>
<reference evidence="2 3" key="2">
    <citation type="submission" date="2012-02" db="EMBL/GenBank/DDBJ databases">
        <title>Improved High-Quality Draft sequence of Eubacterium cellulosolvens 6.</title>
        <authorList>
            <consortium name="US DOE Joint Genome Institute"/>
            <person name="Lucas S."/>
            <person name="Han J."/>
            <person name="Lapidus A."/>
            <person name="Cheng J.-F."/>
            <person name="Goodwin L."/>
            <person name="Pitluck S."/>
            <person name="Peters L."/>
            <person name="Mikhailova N."/>
            <person name="Gu W."/>
            <person name="Detter J.C."/>
            <person name="Han C."/>
            <person name="Tapia R."/>
            <person name="Land M."/>
            <person name="Hauser L."/>
            <person name="Kyrpides N."/>
            <person name="Ivanova N."/>
            <person name="Pagani I."/>
            <person name="Johnson E."/>
            <person name="Mukhopadhyay B."/>
            <person name="Anderson I."/>
            <person name="Woyke T."/>
        </authorList>
    </citation>
    <scope>NUCLEOTIDE SEQUENCE [LARGE SCALE GENOMIC DNA]</scope>
    <source>
        <strain evidence="2 3">6</strain>
    </source>
</reference>
<keyword evidence="2" id="KW-0326">Glycosidase</keyword>
<protein>
    <submittedName>
        <fullName evidence="2">Pullulanase-like glycosidase possibly secreted by type II secretory pathway</fullName>
    </submittedName>
</protein>
<keyword evidence="3" id="KW-1185">Reference proteome</keyword>
<dbReference type="InterPro" id="IPR017853">
    <property type="entry name" value="GH"/>
</dbReference>
<dbReference type="OrthoDB" id="9761875at2"/>
<dbReference type="STRING" id="633697.EubceDRAFT1_0414"/>
<evidence type="ECO:0000313" key="2">
    <source>
        <dbReference type="EMBL" id="EIM56267.1"/>
    </source>
</evidence>
<dbReference type="PANTHER" id="PTHR43002">
    <property type="entry name" value="GLYCOGEN DEBRANCHING ENZYME"/>
    <property type="match status" value="1"/>
</dbReference>
<dbReference type="GO" id="GO:0016798">
    <property type="term" value="F:hydrolase activity, acting on glycosyl bonds"/>
    <property type="evidence" value="ECO:0007669"/>
    <property type="project" value="UniProtKB-KW"/>
</dbReference>
<proteinExistence type="predicted"/>
<gene>
    <name evidence="2" type="ORF">EubceDRAFT1_0414</name>
</gene>
<dbReference type="Proteomes" id="UP000005753">
    <property type="component" value="Chromosome"/>
</dbReference>
<dbReference type="InterPro" id="IPR013780">
    <property type="entry name" value="Glyco_hydro_b"/>
</dbReference>
<dbReference type="SUPFAM" id="SSF51011">
    <property type="entry name" value="Glycosyl hydrolase domain"/>
    <property type="match status" value="1"/>
</dbReference>
<organism evidence="2 3">
    <name type="scientific">Eubacterium cellulosolvens (strain ATCC 43171 / JCM 9499 / 6)</name>
    <name type="common">Cillobacterium cellulosolvens</name>
    <dbReference type="NCBI Taxonomy" id="633697"/>
    <lineage>
        <taxon>Bacteria</taxon>
        <taxon>Bacillati</taxon>
        <taxon>Bacillota</taxon>
        <taxon>Clostridia</taxon>
        <taxon>Eubacteriales</taxon>
        <taxon>Eubacteriaceae</taxon>
        <taxon>Eubacterium</taxon>
    </lineage>
</organism>
<keyword evidence="2" id="KW-0378">Hydrolase</keyword>
<dbReference type="InterPro" id="IPR013783">
    <property type="entry name" value="Ig-like_fold"/>
</dbReference>
<dbReference type="GO" id="GO:0005975">
    <property type="term" value="P:carbohydrate metabolic process"/>
    <property type="evidence" value="ECO:0007669"/>
    <property type="project" value="InterPro"/>
</dbReference>
<dbReference type="CDD" id="cd11234">
    <property type="entry name" value="E_set_GDE_N"/>
    <property type="match status" value="1"/>
</dbReference>
<sequence length="626" mass="71571">MVEKTAFRAYAASPEKQGVHENKREHLFSVTVPEGQEASLLLYRRGESEPCQEIRLDEKDRIGNCSAVCVEMDDKTDFEYCYRIGNRITADPYARSVHFVNNSATGKEEPRCSLNANFTAQTSPLEIPYEDTVFYKLHVRGFTMDKSAGVKHPGTFEGVKEKIPYLKKLGVNALILMPCYEFRDFSAEERCYELDGGILVKEPDKNIRKNYWGYDSGLYFAPKEKYAAFGNPNREFAELVDALHEAGLECIPEFFFRPEADSRLVADVLRHWRIRFHVDGFHLVGTGNWIHALETDPLLTRTKLLYTDFDTSSIYGGNAPGRRNLGVMNCYYQHMMRKFLKGDLDVNPEEIAFLQRRNEKDYAFINYFADQDGFTMADMVSYEEKHNDANGEMSRDGSNDNNTWNCGEEGPTRKTTIRNLRAQLVRNAFLLLATAQASPMIYAGDECENSQQGNNNAWCQDNKTGWVNWKKTRSAEALTDYVKAVLDFRKKHPVLHQRTPLRMTDYRGCGLPDLSYHSYAAWVNGSTVTKAGLGVLYCGEYAQREDGSKDDTLYFVYNMYWQEQSFALPTPPEGYSWRLVADTSLQKVFITESGKKEMSASDDRLVSVSPRSIKILQAVPKKREQT</sequence>
<dbReference type="HOGENOM" id="CLU_011725_2_1_9"/>
<reference evidence="2 3" key="1">
    <citation type="submission" date="2010-08" db="EMBL/GenBank/DDBJ databases">
        <authorList>
            <consortium name="US DOE Joint Genome Institute (JGI-PGF)"/>
            <person name="Lucas S."/>
            <person name="Copeland A."/>
            <person name="Lapidus A."/>
            <person name="Cheng J.-F."/>
            <person name="Bruce D."/>
            <person name="Goodwin L."/>
            <person name="Pitluck S."/>
            <person name="Land M.L."/>
            <person name="Hauser L."/>
            <person name="Chang Y.-J."/>
            <person name="Anderson I.J."/>
            <person name="Johnson E."/>
            <person name="Mulhopadhyay B."/>
            <person name="Kyrpides N."/>
            <person name="Woyke T.J."/>
        </authorList>
    </citation>
    <scope>NUCLEOTIDE SEQUENCE [LARGE SCALE GENOMIC DNA]</scope>
    <source>
        <strain evidence="2 3">6</strain>
    </source>
</reference>
<dbReference type="eggNOG" id="COG1523">
    <property type="taxonomic scope" value="Bacteria"/>
</dbReference>
<feature type="compositionally biased region" description="Basic and acidic residues" evidence="1">
    <location>
        <begin position="388"/>
        <end position="398"/>
    </location>
</feature>
<dbReference type="AlphaFoldDB" id="I5AR44"/>
<evidence type="ECO:0000313" key="3">
    <source>
        <dbReference type="Proteomes" id="UP000005753"/>
    </source>
</evidence>
<feature type="region of interest" description="Disordered" evidence="1">
    <location>
        <begin position="388"/>
        <end position="410"/>
    </location>
</feature>
<evidence type="ECO:0000256" key="1">
    <source>
        <dbReference type="SAM" id="MobiDB-lite"/>
    </source>
</evidence>
<dbReference type="Gene3D" id="2.60.40.10">
    <property type="entry name" value="Immunoglobulins"/>
    <property type="match status" value="1"/>
</dbReference>
<dbReference type="SUPFAM" id="SSF51445">
    <property type="entry name" value="(Trans)glycosidases"/>
    <property type="match status" value="1"/>
</dbReference>
<dbReference type="Gene3D" id="2.60.40.1180">
    <property type="entry name" value="Golgi alpha-mannosidase II"/>
    <property type="match status" value="1"/>
</dbReference>
<dbReference type="Gene3D" id="3.20.20.80">
    <property type="entry name" value="Glycosidases"/>
    <property type="match status" value="2"/>
</dbReference>
<name>I5AR44_EUBC6</name>